<dbReference type="EMBL" id="KZ805408">
    <property type="protein sequence ID" value="PVH98674.1"/>
    <property type="molecule type" value="Genomic_DNA"/>
</dbReference>
<protein>
    <submittedName>
        <fullName evidence="2">Uncharacterized protein</fullName>
    </submittedName>
</protein>
<organism evidence="2 3">
    <name type="scientific">Periconia macrospinosa</name>
    <dbReference type="NCBI Taxonomy" id="97972"/>
    <lineage>
        <taxon>Eukaryota</taxon>
        <taxon>Fungi</taxon>
        <taxon>Dikarya</taxon>
        <taxon>Ascomycota</taxon>
        <taxon>Pezizomycotina</taxon>
        <taxon>Dothideomycetes</taxon>
        <taxon>Pleosporomycetidae</taxon>
        <taxon>Pleosporales</taxon>
        <taxon>Massarineae</taxon>
        <taxon>Periconiaceae</taxon>
        <taxon>Periconia</taxon>
    </lineage>
</organism>
<accession>A0A2V1DNF6</accession>
<dbReference type="AlphaFoldDB" id="A0A2V1DNF6"/>
<sequence length="58" mass="6639">MPHTCYLVSVSSSSELPFNPTYDNIHTMRIQTNTTHTHTHTHTHNKSITHHSLLTSSR</sequence>
<keyword evidence="3" id="KW-1185">Reference proteome</keyword>
<proteinExistence type="predicted"/>
<dbReference type="Proteomes" id="UP000244855">
    <property type="component" value="Unassembled WGS sequence"/>
</dbReference>
<feature type="compositionally biased region" description="Basic residues" evidence="1">
    <location>
        <begin position="37"/>
        <end position="49"/>
    </location>
</feature>
<name>A0A2V1DNF6_9PLEO</name>
<gene>
    <name evidence="2" type="ORF">DM02DRAFT_673210</name>
</gene>
<evidence type="ECO:0000313" key="3">
    <source>
        <dbReference type="Proteomes" id="UP000244855"/>
    </source>
</evidence>
<reference evidence="2 3" key="1">
    <citation type="journal article" date="2018" name="Sci. Rep.">
        <title>Comparative genomics provides insights into the lifestyle and reveals functional heterogeneity of dark septate endophytic fungi.</title>
        <authorList>
            <person name="Knapp D.G."/>
            <person name="Nemeth J.B."/>
            <person name="Barry K."/>
            <person name="Hainaut M."/>
            <person name="Henrissat B."/>
            <person name="Johnson J."/>
            <person name="Kuo A."/>
            <person name="Lim J.H.P."/>
            <person name="Lipzen A."/>
            <person name="Nolan M."/>
            <person name="Ohm R.A."/>
            <person name="Tamas L."/>
            <person name="Grigoriev I.V."/>
            <person name="Spatafora J.W."/>
            <person name="Nagy L.G."/>
            <person name="Kovacs G.M."/>
        </authorList>
    </citation>
    <scope>NUCLEOTIDE SEQUENCE [LARGE SCALE GENOMIC DNA]</scope>
    <source>
        <strain evidence="2 3">DSE2036</strain>
    </source>
</reference>
<evidence type="ECO:0000313" key="2">
    <source>
        <dbReference type="EMBL" id="PVH98674.1"/>
    </source>
</evidence>
<evidence type="ECO:0000256" key="1">
    <source>
        <dbReference type="SAM" id="MobiDB-lite"/>
    </source>
</evidence>
<feature type="region of interest" description="Disordered" evidence="1">
    <location>
        <begin position="33"/>
        <end position="58"/>
    </location>
</feature>